<organism evidence="4 5">
    <name type="scientific">Candidatus Nitrotoga arctica</name>
    <dbReference type="NCBI Taxonomy" id="453162"/>
    <lineage>
        <taxon>Bacteria</taxon>
        <taxon>Pseudomonadati</taxon>
        <taxon>Pseudomonadota</taxon>
        <taxon>Betaproteobacteria</taxon>
        <taxon>Nitrosomonadales</taxon>
        <taxon>Gallionellaceae</taxon>
        <taxon>Candidatus Nitrotoga</taxon>
    </lineage>
</organism>
<dbReference type="SUPFAM" id="SSF88713">
    <property type="entry name" value="Glycoside hydrolase/deacetylase"/>
    <property type="match status" value="1"/>
</dbReference>
<evidence type="ECO:0000259" key="3">
    <source>
        <dbReference type="PROSITE" id="PS51677"/>
    </source>
</evidence>
<evidence type="ECO:0000256" key="2">
    <source>
        <dbReference type="ARBA" id="ARBA00022729"/>
    </source>
</evidence>
<evidence type="ECO:0000256" key="1">
    <source>
        <dbReference type="ARBA" id="ARBA00004613"/>
    </source>
</evidence>
<comment type="subcellular location">
    <subcellularLocation>
        <location evidence="1">Secreted</location>
    </subcellularLocation>
</comment>
<dbReference type="InterPro" id="IPR051398">
    <property type="entry name" value="Polysacch_Deacetylase"/>
</dbReference>
<dbReference type="Proteomes" id="UP000839052">
    <property type="component" value="Chromosome"/>
</dbReference>
<proteinExistence type="predicted"/>
<keyword evidence="5" id="KW-1185">Reference proteome</keyword>
<name>A0ABM8YYX9_9PROT</name>
<dbReference type="InterPro" id="IPR011330">
    <property type="entry name" value="Glyco_hydro/deAcase_b/a-brl"/>
</dbReference>
<dbReference type="InterPro" id="IPR002509">
    <property type="entry name" value="NODB_dom"/>
</dbReference>
<protein>
    <submittedName>
        <fullName evidence="4">Polysaccharide deacetylase family protein</fullName>
    </submittedName>
</protein>
<dbReference type="PROSITE" id="PS51677">
    <property type="entry name" value="NODB"/>
    <property type="match status" value="1"/>
</dbReference>
<accession>A0ABM8YYX9</accession>
<sequence>MDTAQRIPILMYHRVGEPEHPRDIYCIRPEHFSAQMQALARASWCAVSIEDFDAWRRGEKSLPENSFVLTFDDGFTGVFDFAAPTLKKLEWPATVFLVAGKLGGQSDWEVTTEEPMLPHPLMNAAQLRSLSAQGFSLHSHSLLHHDLTKLETSALEQDLRDSRVLITDICGQAPVYLAYPYGRHNEAVRNAAQRAGFTTAFSVESGFNRPTVSAYQIRRLDVFGTDTPAMLLRKIRLGTNDGSLTHLMRYYLHRILRLN</sequence>
<dbReference type="EMBL" id="OU912926">
    <property type="protein sequence ID" value="CAG9932784.1"/>
    <property type="molecule type" value="Genomic_DNA"/>
</dbReference>
<keyword evidence="2" id="KW-0732">Signal</keyword>
<evidence type="ECO:0000313" key="5">
    <source>
        <dbReference type="Proteomes" id="UP000839052"/>
    </source>
</evidence>
<dbReference type="RefSeq" id="WP_239796673.1">
    <property type="nucleotide sequence ID" value="NZ_OU912926.1"/>
</dbReference>
<evidence type="ECO:0000313" key="4">
    <source>
        <dbReference type="EMBL" id="CAG9932784.1"/>
    </source>
</evidence>
<gene>
    <name evidence="4" type="ORF">NTG6680_1531</name>
</gene>
<dbReference type="CDD" id="cd10918">
    <property type="entry name" value="CE4_NodB_like_5s_6s"/>
    <property type="match status" value="1"/>
</dbReference>
<dbReference type="Gene3D" id="3.20.20.370">
    <property type="entry name" value="Glycoside hydrolase/deacetylase"/>
    <property type="match status" value="1"/>
</dbReference>
<dbReference type="Pfam" id="PF01522">
    <property type="entry name" value="Polysacc_deac_1"/>
    <property type="match status" value="1"/>
</dbReference>
<dbReference type="PANTHER" id="PTHR34216">
    <property type="match status" value="1"/>
</dbReference>
<dbReference type="PANTHER" id="PTHR34216:SF3">
    <property type="entry name" value="POLY-BETA-1,6-N-ACETYL-D-GLUCOSAMINE N-DEACETYLASE"/>
    <property type="match status" value="1"/>
</dbReference>
<reference evidence="4 5" key="1">
    <citation type="submission" date="2021-10" db="EMBL/GenBank/DDBJ databases">
        <authorList>
            <person name="Koch H."/>
        </authorList>
    </citation>
    <scope>NUCLEOTIDE SEQUENCE [LARGE SCALE GENOMIC DNA]</scope>
    <source>
        <strain evidence="4">6680</strain>
    </source>
</reference>
<feature type="domain" description="NodB homology" evidence="3">
    <location>
        <begin position="65"/>
        <end position="259"/>
    </location>
</feature>